<reference evidence="2" key="2">
    <citation type="submission" date="2022-09" db="EMBL/GenBank/DDBJ databases">
        <authorList>
            <person name="Sun Q."/>
            <person name="Ohkuma M."/>
        </authorList>
    </citation>
    <scope>NUCLEOTIDE SEQUENCE</scope>
    <source>
        <strain evidence="2">JCM 3093</strain>
    </source>
</reference>
<gene>
    <name evidence="2" type="ORF">GCM10010126_58140</name>
</gene>
<comment type="caution">
    <text evidence="2">The sequence shown here is derived from an EMBL/GenBank/DDBJ whole genome shotgun (WGS) entry which is preliminary data.</text>
</comment>
<accession>A0AA37BLY7</accession>
<reference evidence="2" key="1">
    <citation type="journal article" date="2014" name="Int. J. Syst. Evol. Microbiol.">
        <title>Complete genome sequence of Corynebacterium casei LMG S-19264T (=DSM 44701T), isolated from a smear-ripened cheese.</title>
        <authorList>
            <consortium name="US DOE Joint Genome Institute (JGI-PGF)"/>
            <person name="Walter F."/>
            <person name="Albersmeier A."/>
            <person name="Kalinowski J."/>
            <person name="Ruckert C."/>
        </authorList>
    </citation>
    <scope>NUCLEOTIDE SEQUENCE</scope>
    <source>
        <strain evidence="2">JCM 3093</strain>
    </source>
</reference>
<organism evidence="2 3">
    <name type="scientific">Planomonospora parontospora</name>
    <dbReference type="NCBI Taxonomy" id="58119"/>
    <lineage>
        <taxon>Bacteria</taxon>
        <taxon>Bacillati</taxon>
        <taxon>Actinomycetota</taxon>
        <taxon>Actinomycetes</taxon>
        <taxon>Streptosporangiales</taxon>
        <taxon>Streptosporangiaceae</taxon>
        <taxon>Planomonospora</taxon>
    </lineage>
</organism>
<name>A0AA37BLY7_9ACTN</name>
<evidence type="ECO:0000313" key="2">
    <source>
        <dbReference type="EMBL" id="GGK91078.1"/>
    </source>
</evidence>
<sequence length="52" mass="5413">MTEHDATPTEDVEDDKPADPAGPPYFILGGIPGFMAVSYGACDNSTPIGGMR</sequence>
<protein>
    <submittedName>
        <fullName evidence="2">Uncharacterized protein</fullName>
    </submittedName>
</protein>
<evidence type="ECO:0000256" key="1">
    <source>
        <dbReference type="SAM" id="MobiDB-lite"/>
    </source>
</evidence>
<dbReference type="EMBL" id="BMQD01000023">
    <property type="protein sequence ID" value="GGK91078.1"/>
    <property type="molecule type" value="Genomic_DNA"/>
</dbReference>
<dbReference type="Proteomes" id="UP000627984">
    <property type="component" value="Unassembled WGS sequence"/>
</dbReference>
<proteinExistence type="predicted"/>
<feature type="region of interest" description="Disordered" evidence="1">
    <location>
        <begin position="1"/>
        <end position="24"/>
    </location>
</feature>
<dbReference type="AlphaFoldDB" id="A0AA37BLY7"/>
<dbReference type="RefSeq" id="WP_191897611.1">
    <property type="nucleotide sequence ID" value="NZ_BMQD01000023.1"/>
</dbReference>
<evidence type="ECO:0000313" key="3">
    <source>
        <dbReference type="Proteomes" id="UP000627984"/>
    </source>
</evidence>